<accession>A0ABP6UPY0</accession>
<dbReference type="GO" id="GO:0016787">
    <property type="term" value="F:hydrolase activity"/>
    <property type="evidence" value="ECO:0007669"/>
    <property type="project" value="UniProtKB-KW"/>
</dbReference>
<dbReference type="PRINTS" id="PR00111">
    <property type="entry name" value="ABHYDROLASE"/>
</dbReference>
<evidence type="ECO:0000259" key="1">
    <source>
        <dbReference type="Pfam" id="PF00561"/>
    </source>
</evidence>
<dbReference type="PANTHER" id="PTHR43689">
    <property type="entry name" value="HYDROLASE"/>
    <property type="match status" value="1"/>
</dbReference>
<reference evidence="3" key="1">
    <citation type="journal article" date="2019" name="Int. J. Syst. Evol. Microbiol.">
        <title>The Global Catalogue of Microorganisms (GCM) 10K type strain sequencing project: providing services to taxonomists for standard genome sequencing and annotation.</title>
        <authorList>
            <consortium name="The Broad Institute Genomics Platform"/>
            <consortium name="The Broad Institute Genome Sequencing Center for Infectious Disease"/>
            <person name="Wu L."/>
            <person name="Ma J."/>
        </authorList>
    </citation>
    <scope>NUCLEOTIDE SEQUENCE [LARGE SCALE GENOMIC DNA]</scope>
    <source>
        <strain evidence="3">JCM 17459</strain>
    </source>
</reference>
<evidence type="ECO:0000313" key="2">
    <source>
        <dbReference type="EMBL" id="GAA3510690.1"/>
    </source>
</evidence>
<dbReference type="SUPFAM" id="SSF53474">
    <property type="entry name" value="alpha/beta-Hydrolases"/>
    <property type="match status" value="1"/>
</dbReference>
<dbReference type="Pfam" id="PF00561">
    <property type="entry name" value="Abhydrolase_1"/>
    <property type="match status" value="1"/>
</dbReference>
<name>A0ABP6UPY0_9MICO</name>
<organism evidence="2 3">
    <name type="scientific">Georgenia daeguensis</name>
    <dbReference type="NCBI Taxonomy" id="908355"/>
    <lineage>
        <taxon>Bacteria</taxon>
        <taxon>Bacillati</taxon>
        <taxon>Actinomycetota</taxon>
        <taxon>Actinomycetes</taxon>
        <taxon>Micrococcales</taxon>
        <taxon>Bogoriellaceae</taxon>
        <taxon>Georgenia</taxon>
    </lineage>
</organism>
<dbReference type="Proteomes" id="UP001499841">
    <property type="component" value="Unassembled WGS sequence"/>
</dbReference>
<evidence type="ECO:0000313" key="3">
    <source>
        <dbReference type="Proteomes" id="UP001499841"/>
    </source>
</evidence>
<comment type="caution">
    <text evidence="2">The sequence shown here is derived from an EMBL/GenBank/DDBJ whole genome shotgun (WGS) entry which is preliminary data.</text>
</comment>
<keyword evidence="2" id="KW-0378">Hydrolase</keyword>
<feature type="domain" description="AB hydrolase-1" evidence="1">
    <location>
        <begin position="79"/>
        <end position="309"/>
    </location>
</feature>
<gene>
    <name evidence="2" type="ORF">GCM10022262_38510</name>
</gene>
<proteinExistence type="predicted"/>
<dbReference type="InterPro" id="IPR029058">
    <property type="entry name" value="AB_hydrolase_fold"/>
</dbReference>
<dbReference type="PANTHER" id="PTHR43689:SF8">
    <property type="entry name" value="ALPHA_BETA-HYDROLASES SUPERFAMILY PROTEIN"/>
    <property type="match status" value="1"/>
</dbReference>
<protein>
    <submittedName>
        <fullName evidence="2">Alpha/beta hydrolase</fullName>
    </submittedName>
</protein>
<keyword evidence="3" id="KW-1185">Reference proteome</keyword>
<dbReference type="EMBL" id="BAABBA010000030">
    <property type="protein sequence ID" value="GAA3510690.1"/>
    <property type="molecule type" value="Genomic_DNA"/>
</dbReference>
<dbReference type="Gene3D" id="3.40.50.1820">
    <property type="entry name" value="alpha/beta hydrolase"/>
    <property type="match status" value="1"/>
</dbReference>
<dbReference type="InterPro" id="IPR000073">
    <property type="entry name" value="AB_hydrolase_1"/>
</dbReference>
<sequence length="325" mass="35475">MPRGQWVIPPMWLLHRQAYRQLVASGTSKARGAQVTWRRTAPSAGARLRLLRGLAVRNRRLDLRGVSTCLLEAGDGPDLVLLHGGVESGGVYWARLLPYLSHHHVVAPDVPGFGESAPLARLELGTFTDWLDSLLDATSRGRPTLVAHSMLGSLVARYAVRRGERLQRLVLTGVPAIGPYRMPTNLAVAAIRSAVWPSASNFDRFAAWPFHDGVRTAESDPGWFAAFAAYRLSCGQVPHVRRAMRQAISVGRVHIPDAALERITTPTALVWGRHDRMVPLDLADAASARLGWPLTVVDHAGHLPFVEEPAAFLAALFSWSVDAGL</sequence>